<keyword evidence="3" id="KW-1003">Cell membrane</keyword>
<dbReference type="InterPro" id="IPR010920">
    <property type="entry name" value="LSM_dom_sf"/>
</dbReference>
<dbReference type="PANTHER" id="PTHR43634:SF2">
    <property type="entry name" value="LOW CONDUCTANCE MECHANOSENSITIVE CHANNEL YNAI"/>
    <property type="match status" value="1"/>
</dbReference>
<proteinExistence type="inferred from homology"/>
<evidence type="ECO:0000256" key="1">
    <source>
        <dbReference type="ARBA" id="ARBA00004651"/>
    </source>
</evidence>
<evidence type="ECO:0000256" key="7">
    <source>
        <dbReference type="SAM" id="Phobius"/>
    </source>
</evidence>
<dbReference type="InterPro" id="IPR056876">
    <property type="entry name" value="Msl2-3_C"/>
</dbReference>
<dbReference type="SUPFAM" id="SSF82689">
    <property type="entry name" value="Mechanosensitive channel protein MscS (YggB), C-terminal domain"/>
    <property type="match status" value="1"/>
</dbReference>
<dbReference type="InterPro" id="IPR045042">
    <property type="entry name" value="YnaI-like"/>
</dbReference>
<evidence type="ECO:0000259" key="8">
    <source>
        <dbReference type="Pfam" id="PF00924"/>
    </source>
</evidence>
<evidence type="ECO:0008006" key="12">
    <source>
        <dbReference type="Google" id="ProtNLM"/>
    </source>
</evidence>
<evidence type="ECO:0000256" key="4">
    <source>
        <dbReference type="ARBA" id="ARBA00022692"/>
    </source>
</evidence>
<evidence type="ECO:0000256" key="2">
    <source>
        <dbReference type="ARBA" id="ARBA00008017"/>
    </source>
</evidence>
<keyword evidence="6 7" id="KW-0472">Membrane</keyword>
<dbReference type="PANTHER" id="PTHR43634">
    <property type="entry name" value="OW CONDUCTANCE MECHANOSENSITIVE CHANNEL"/>
    <property type="match status" value="1"/>
</dbReference>
<reference evidence="10" key="1">
    <citation type="submission" date="2021-02" db="EMBL/GenBank/DDBJ databases">
        <authorList>
            <person name="Dougan E. K."/>
            <person name="Rhodes N."/>
            <person name="Thang M."/>
            <person name="Chan C."/>
        </authorList>
    </citation>
    <scope>NUCLEOTIDE SEQUENCE</scope>
</reference>
<feature type="transmembrane region" description="Helical" evidence="7">
    <location>
        <begin position="347"/>
        <end position="366"/>
    </location>
</feature>
<gene>
    <name evidence="10" type="ORF">PGLA2088_LOCUS43101</name>
</gene>
<dbReference type="SUPFAM" id="SSF50182">
    <property type="entry name" value="Sm-like ribonucleoproteins"/>
    <property type="match status" value="1"/>
</dbReference>
<feature type="transmembrane region" description="Helical" evidence="7">
    <location>
        <begin position="144"/>
        <end position="168"/>
    </location>
</feature>
<evidence type="ECO:0000256" key="5">
    <source>
        <dbReference type="ARBA" id="ARBA00022989"/>
    </source>
</evidence>
<dbReference type="GO" id="GO:0005886">
    <property type="term" value="C:plasma membrane"/>
    <property type="evidence" value="ECO:0007669"/>
    <property type="project" value="UniProtKB-SubCell"/>
</dbReference>
<dbReference type="InterPro" id="IPR023408">
    <property type="entry name" value="MscS_beta-dom_sf"/>
</dbReference>
<dbReference type="InterPro" id="IPR011066">
    <property type="entry name" value="MscS_channel_C_sf"/>
</dbReference>
<sequence length="596" mass="65657">MPLPQPRPGRPELAAVYGAALRGAVRTSQAAAAVPRSALHAPAAAAVVRIRRRDSQDSALFCGLSPGPPQRLAGPSGPPGRPLRPLRRVSLSLRAEGGGGLLGGGDSLTYLGLFSQIVGKTMDQVSSLFYARRRVKRIYQEPHWVLFLDIALILLIRAGAARVAMQAWQKMLAFHRRRQAMRVRKAAQTSVGFAVSLPGEQAGGQELGAGADQNTVTVRGDGDQKVEDDEDEGSVAQNAFAVAAKLISAGEAPVIICCLASCICHVAVAILQLLQGSSHATVMVADTIWHLWVGQILNYTISGCWLLLRLLDVRLELSRSRPSTSGDLSNLVDSAAATSRRFAQEAAFIQLAKTVVWVVTTLLVLQNLGVNISRLLALTSLSGVAFSFLLGDILNNLFGGFVLYVTQPFAQGDWVQSSDGKVDGWIQNLGWYYTTVVRWEKRPHYIPNSMFGFMPIVNGSRMTHRRILIEGPLRMRDLDKVEEILADMRHLIENHNDIDKEMHRLCRLKKVDDYSVIIWISCYTRIINLKPYLSVQESVLLGICAILRKYETNWASSIERFPAGRGTALLVLWYSMLTASYCSPDFENECRHRVSF</sequence>
<evidence type="ECO:0000313" key="10">
    <source>
        <dbReference type="EMBL" id="CAE8723384.1"/>
    </source>
</evidence>
<organism evidence="10 11">
    <name type="scientific">Polarella glacialis</name>
    <name type="common">Dinoflagellate</name>
    <dbReference type="NCBI Taxonomy" id="89957"/>
    <lineage>
        <taxon>Eukaryota</taxon>
        <taxon>Sar</taxon>
        <taxon>Alveolata</taxon>
        <taxon>Dinophyceae</taxon>
        <taxon>Suessiales</taxon>
        <taxon>Suessiaceae</taxon>
        <taxon>Polarella</taxon>
    </lineage>
</organism>
<evidence type="ECO:0000256" key="3">
    <source>
        <dbReference type="ARBA" id="ARBA00022475"/>
    </source>
</evidence>
<dbReference type="EMBL" id="CAJNNW010034643">
    <property type="protein sequence ID" value="CAE8723384.1"/>
    <property type="molecule type" value="Genomic_DNA"/>
</dbReference>
<evidence type="ECO:0000259" key="9">
    <source>
        <dbReference type="Pfam" id="PF24956"/>
    </source>
</evidence>
<dbReference type="Proteomes" id="UP000626109">
    <property type="component" value="Unassembled WGS sequence"/>
</dbReference>
<feature type="transmembrane region" description="Helical" evidence="7">
    <location>
        <begin position="254"/>
        <end position="274"/>
    </location>
</feature>
<keyword evidence="4 7" id="KW-0812">Transmembrane</keyword>
<dbReference type="GO" id="GO:0055085">
    <property type="term" value="P:transmembrane transport"/>
    <property type="evidence" value="ECO:0007669"/>
    <property type="project" value="InterPro"/>
</dbReference>
<dbReference type="InterPro" id="IPR011014">
    <property type="entry name" value="MscS_channel_TM-2"/>
</dbReference>
<comment type="caution">
    <text evidence="10">The sequence shown here is derived from an EMBL/GenBank/DDBJ whole genome shotgun (WGS) entry which is preliminary data.</text>
</comment>
<feature type="domain" description="Mechanosensitive ion channel protein 2/3 C-terminal" evidence="9">
    <location>
        <begin position="475"/>
        <end position="545"/>
    </location>
</feature>
<dbReference type="SUPFAM" id="SSF82861">
    <property type="entry name" value="Mechanosensitive channel protein MscS (YggB), transmembrane region"/>
    <property type="match status" value="1"/>
</dbReference>
<keyword evidence="5 7" id="KW-1133">Transmembrane helix</keyword>
<name>A0A813L690_POLGL</name>
<evidence type="ECO:0000313" key="11">
    <source>
        <dbReference type="Proteomes" id="UP000626109"/>
    </source>
</evidence>
<dbReference type="Gene3D" id="1.10.287.1260">
    <property type="match status" value="1"/>
</dbReference>
<feature type="domain" description="Mechanosensitive ion channel MscS" evidence="8">
    <location>
        <begin position="392"/>
        <end position="460"/>
    </location>
</feature>
<comment type="subcellular location">
    <subcellularLocation>
        <location evidence="1">Cell membrane</location>
        <topology evidence="1">Multi-pass membrane protein</topology>
    </subcellularLocation>
</comment>
<dbReference type="AlphaFoldDB" id="A0A813L690"/>
<dbReference type="Gene3D" id="2.30.30.60">
    <property type="match status" value="1"/>
</dbReference>
<comment type="similarity">
    <text evidence="2">Belongs to the MscS (TC 1.A.23) family.</text>
</comment>
<accession>A0A813L690</accession>
<dbReference type="Pfam" id="PF24956">
    <property type="entry name" value="Msl2-3_C"/>
    <property type="match status" value="1"/>
</dbReference>
<protein>
    <recommendedName>
        <fullName evidence="12">Mechanosensitive ion channel protein</fullName>
    </recommendedName>
</protein>
<dbReference type="Pfam" id="PF00924">
    <property type="entry name" value="MS_channel_2nd"/>
    <property type="match status" value="1"/>
</dbReference>
<dbReference type="InterPro" id="IPR006685">
    <property type="entry name" value="MscS_channel_2nd"/>
</dbReference>
<evidence type="ECO:0000256" key="6">
    <source>
        <dbReference type="ARBA" id="ARBA00023136"/>
    </source>
</evidence>
<feature type="transmembrane region" description="Helical" evidence="7">
    <location>
        <begin position="289"/>
        <end position="311"/>
    </location>
</feature>